<name>A0A1H5Y879_NITMU</name>
<evidence type="ECO:0000313" key="1">
    <source>
        <dbReference type="EMBL" id="SEG20201.1"/>
    </source>
</evidence>
<sequence>MDTSFKILNLCYGYTRGYTPYPVHYELATRFALFNIKQITSKDEFPEEQIGHTYTHQEYECSSPQLNRTQMH</sequence>
<dbReference type="Proteomes" id="UP000236751">
    <property type="component" value="Unassembled WGS sequence"/>
</dbReference>
<accession>A0A1H5Y879</accession>
<evidence type="ECO:0000313" key="2">
    <source>
        <dbReference type="Proteomes" id="UP000236751"/>
    </source>
</evidence>
<reference evidence="1 2" key="1">
    <citation type="submission" date="2016-10" db="EMBL/GenBank/DDBJ databases">
        <authorList>
            <person name="de Groot N.N."/>
        </authorList>
    </citation>
    <scope>NUCLEOTIDE SEQUENCE [LARGE SCALE GENOMIC DNA]</scope>
    <source>
        <strain evidence="1 2">Nl13</strain>
    </source>
</reference>
<gene>
    <name evidence="1" type="ORF">SAMN05216403_1501</name>
</gene>
<proteinExistence type="predicted"/>
<protein>
    <submittedName>
        <fullName evidence="1">Uncharacterized protein</fullName>
    </submittedName>
</protein>
<dbReference type="AlphaFoldDB" id="A0A1H5Y879"/>
<dbReference type="EMBL" id="FNVK01000050">
    <property type="protein sequence ID" value="SEG20201.1"/>
    <property type="molecule type" value="Genomic_DNA"/>
</dbReference>
<organism evidence="1 2">
    <name type="scientific">Nitrosospira multiformis (strain ATCC 25196 / NCIMB 11849 / C 71)</name>
    <dbReference type="NCBI Taxonomy" id="323848"/>
    <lineage>
        <taxon>Bacteria</taxon>
        <taxon>Pseudomonadati</taxon>
        <taxon>Pseudomonadota</taxon>
        <taxon>Betaproteobacteria</taxon>
        <taxon>Nitrosomonadales</taxon>
        <taxon>Nitrosomonadaceae</taxon>
        <taxon>Nitrosospira</taxon>
    </lineage>
</organism>